<organism evidence="4 5">
    <name type="scientific">Fusarium gaditjirri</name>
    <dbReference type="NCBI Taxonomy" id="282569"/>
    <lineage>
        <taxon>Eukaryota</taxon>
        <taxon>Fungi</taxon>
        <taxon>Dikarya</taxon>
        <taxon>Ascomycota</taxon>
        <taxon>Pezizomycotina</taxon>
        <taxon>Sordariomycetes</taxon>
        <taxon>Hypocreomycetidae</taxon>
        <taxon>Hypocreales</taxon>
        <taxon>Nectriaceae</taxon>
        <taxon>Fusarium</taxon>
        <taxon>Fusarium nisikadoi species complex</taxon>
    </lineage>
</organism>
<keyword evidence="1" id="KW-0863">Zinc-finger</keyword>
<keyword evidence="1" id="KW-0479">Metal-binding</keyword>
<dbReference type="GO" id="GO:0008270">
    <property type="term" value="F:zinc ion binding"/>
    <property type="evidence" value="ECO:0007669"/>
    <property type="project" value="UniProtKB-KW"/>
</dbReference>
<dbReference type="EMBL" id="JABFAI010000158">
    <property type="protein sequence ID" value="KAF4952337.1"/>
    <property type="molecule type" value="Genomic_DNA"/>
</dbReference>
<dbReference type="OrthoDB" id="6105938at2759"/>
<dbReference type="Proteomes" id="UP000604273">
    <property type="component" value="Unassembled WGS sequence"/>
</dbReference>
<evidence type="ECO:0000256" key="1">
    <source>
        <dbReference type="PROSITE-ProRule" id="PRU00723"/>
    </source>
</evidence>
<accession>A0A8H4WVW7</accession>
<reference evidence="4" key="2">
    <citation type="submission" date="2020-05" db="EMBL/GenBank/DDBJ databases">
        <authorList>
            <person name="Kim H.-S."/>
            <person name="Proctor R.H."/>
            <person name="Brown D.W."/>
        </authorList>
    </citation>
    <scope>NUCLEOTIDE SEQUENCE</scope>
    <source>
        <strain evidence="4">NRRL 45417</strain>
    </source>
</reference>
<name>A0A8H4WVW7_9HYPO</name>
<protein>
    <recommendedName>
        <fullName evidence="3">C3H1-type domain-containing protein</fullName>
    </recommendedName>
</protein>
<dbReference type="AlphaFoldDB" id="A0A8H4WVW7"/>
<reference evidence="4" key="1">
    <citation type="journal article" date="2020" name="BMC Genomics">
        <title>Correction to: Identification and distribution of gene clusters required for synthesis of sphingolipid metabolism inhibitors in diverse species of the filamentous fungus Fusarium.</title>
        <authorList>
            <person name="Kim H.S."/>
            <person name="Lohmar J.M."/>
            <person name="Busman M."/>
            <person name="Brown D.W."/>
            <person name="Naumann T.A."/>
            <person name="Divon H.H."/>
            <person name="Lysoe E."/>
            <person name="Uhlig S."/>
            <person name="Proctor R.H."/>
        </authorList>
    </citation>
    <scope>NUCLEOTIDE SEQUENCE</scope>
    <source>
        <strain evidence="4">NRRL 45417</strain>
    </source>
</reference>
<feature type="compositionally biased region" description="Acidic residues" evidence="2">
    <location>
        <begin position="38"/>
        <end position="48"/>
    </location>
</feature>
<feature type="region of interest" description="Disordered" evidence="2">
    <location>
        <begin position="22"/>
        <end position="55"/>
    </location>
</feature>
<evidence type="ECO:0000313" key="5">
    <source>
        <dbReference type="Proteomes" id="UP000604273"/>
    </source>
</evidence>
<evidence type="ECO:0000313" key="4">
    <source>
        <dbReference type="EMBL" id="KAF4952337.1"/>
    </source>
</evidence>
<dbReference type="InterPro" id="IPR000571">
    <property type="entry name" value="Znf_CCCH"/>
</dbReference>
<evidence type="ECO:0000259" key="3">
    <source>
        <dbReference type="PROSITE" id="PS50103"/>
    </source>
</evidence>
<proteinExistence type="predicted"/>
<evidence type="ECO:0000256" key="2">
    <source>
        <dbReference type="SAM" id="MobiDB-lite"/>
    </source>
</evidence>
<comment type="caution">
    <text evidence="4">The sequence shown here is derived from an EMBL/GenBank/DDBJ whole genome shotgun (WGS) entry which is preliminary data.</text>
</comment>
<keyword evidence="1" id="KW-0862">Zinc</keyword>
<feature type="domain" description="C3H1-type" evidence="3">
    <location>
        <begin position="87"/>
        <end position="114"/>
    </location>
</feature>
<feature type="zinc finger region" description="C3H1-type" evidence="1">
    <location>
        <begin position="87"/>
        <end position="114"/>
    </location>
</feature>
<gene>
    <name evidence="4" type="ORF">FGADI_6827</name>
</gene>
<dbReference type="PROSITE" id="PS50103">
    <property type="entry name" value="ZF_C3H1"/>
    <property type="match status" value="1"/>
</dbReference>
<keyword evidence="5" id="KW-1185">Reference proteome</keyword>
<sequence>MCPNLRTVFNFNPLLLLSSSSLQQNDQQKGAASLSPEDGNEPTGEGEGEVPQSRVEHELKRFRRLKDDFFRPAPAVEEEPKAPRRDRKFKRLCRQFRKGYCRRGASCHLYHFAPWDLPGKLFTDHPVDLYFANFQGFAHKRMAPFFDEFYRMCDHFGWSDDEATEPWYNFRIALVQEFNYVFGKDENDLQNWQKMFKIIGLPEPSSLGEAHTVMRPTRVNLVDILESSRTGEPVQRFETLEDLSAYSYRSGEALSDSKVLHRPKVYHKNEDFYRDKVIHSDKVFPKEDAYAGGLLKMMLREISFNQYLGTRLGGTELGQGYSTS</sequence>
<dbReference type="PANTHER" id="PTHR38846:SF1">
    <property type="entry name" value="C3H1-TYPE DOMAIN-CONTAINING PROTEIN"/>
    <property type="match status" value="1"/>
</dbReference>
<dbReference type="PANTHER" id="PTHR38846">
    <property type="entry name" value="C3H1-TYPE DOMAIN-CONTAINING PROTEIN"/>
    <property type="match status" value="1"/>
</dbReference>